<feature type="chain" id="PRO_5046831011" description="Flagellar protein FliL" evidence="11">
    <location>
        <begin position="30"/>
        <end position="142"/>
    </location>
</feature>
<keyword evidence="11" id="KW-0732">Signal</keyword>
<evidence type="ECO:0000256" key="9">
    <source>
        <dbReference type="ARBA" id="ARBA00023136"/>
    </source>
</evidence>
<organism evidence="12 13">
    <name type="scientific">Reinekea marina</name>
    <dbReference type="NCBI Taxonomy" id="1310421"/>
    <lineage>
        <taxon>Bacteria</taxon>
        <taxon>Pseudomonadati</taxon>
        <taxon>Pseudomonadota</taxon>
        <taxon>Gammaproteobacteria</taxon>
        <taxon>Oceanospirillales</taxon>
        <taxon>Saccharospirillaceae</taxon>
        <taxon>Reinekea</taxon>
    </lineage>
</organism>
<feature type="signal peptide" evidence="11">
    <location>
        <begin position="1"/>
        <end position="29"/>
    </location>
</feature>
<dbReference type="Pfam" id="PF03748">
    <property type="entry name" value="FliL"/>
    <property type="match status" value="1"/>
</dbReference>
<keyword evidence="7 10" id="KW-0283">Flagellar rotation</keyword>
<sequence length="142" mass="15820">MLLRHFYKCTLRGVGSLICCFGLVSAVFAEDPPAATGPSYVELEPSFTLNYGSSARLRYIQASITLRVRDSSAALDVTAHSDAIRHQIIMLFSRQSPEQIKSSAGRDNILDQALRELQDLMIKETGRPLIDRVLFTDFIVQS</sequence>
<evidence type="ECO:0000313" key="12">
    <source>
        <dbReference type="EMBL" id="MFC3700963.1"/>
    </source>
</evidence>
<reference evidence="13" key="1">
    <citation type="journal article" date="2019" name="Int. J. Syst. Evol. Microbiol.">
        <title>The Global Catalogue of Microorganisms (GCM) 10K type strain sequencing project: providing services to taxonomists for standard genome sequencing and annotation.</title>
        <authorList>
            <consortium name="The Broad Institute Genomics Platform"/>
            <consortium name="The Broad Institute Genome Sequencing Center for Infectious Disease"/>
            <person name="Wu L."/>
            <person name="Ma J."/>
        </authorList>
    </citation>
    <scope>NUCLEOTIDE SEQUENCE [LARGE SCALE GENOMIC DNA]</scope>
    <source>
        <strain evidence="13">CECT 8288</strain>
    </source>
</reference>
<keyword evidence="13" id="KW-1185">Reference proteome</keyword>
<keyword evidence="9 10" id="KW-0472">Membrane</keyword>
<comment type="caution">
    <text evidence="12">The sequence shown here is derived from an EMBL/GenBank/DDBJ whole genome shotgun (WGS) entry which is preliminary data.</text>
</comment>
<comment type="function">
    <text evidence="1 10">Controls the rotational direction of flagella during chemotaxis.</text>
</comment>
<keyword evidence="12" id="KW-0966">Cell projection</keyword>
<protein>
    <recommendedName>
        <fullName evidence="10">Flagellar protein FliL</fullName>
    </recommendedName>
</protein>
<evidence type="ECO:0000256" key="10">
    <source>
        <dbReference type="RuleBase" id="RU364125"/>
    </source>
</evidence>
<evidence type="ECO:0000256" key="1">
    <source>
        <dbReference type="ARBA" id="ARBA00002254"/>
    </source>
</evidence>
<comment type="subcellular location">
    <subcellularLocation>
        <location evidence="10">Cell inner membrane</location>
    </subcellularLocation>
    <subcellularLocation>
        <location evidence="2">Cell membrane</location>
        <topology evidence="2">Single-pass membrane protein</topology>
    </subcellularLocation>
</comment>
<dbReference type="PANTHER" id="PTHR35091:SF2">
    <property type="entry name" value="FLAGELLAR PROTEIN FLIL"/>
    <property type="match status" value="1"/>
</dbReference>
<keyword evidence="6" id="KW-0812">Transmembrane</keyword>
<evidence type="ECO:0000256" key="7">
    <source>
        <dbReference type="ARBA" id="ARBA00022779"/>
    </source>
</evidence>
<dbReference type="PANTHER" id="PTHR35091">
    <property type="entry name" value="FLAGELLAR PROTEIN FLIL"/>
    <property type="match status" value="1"/>
</dbReference>
<dbReference type="EMBL" id="JBHRYN010000007">
    <property type="protein sequence ID" value="MFC3700963.1"/>
    <property type="molecule type" value="Genomic_DNA"/>
</dbReference>
<evidence type="ECO:0000256" key="11">
    <source>
        <dbReference type="SAM" id="SignalP"/>
    </source>
</evidence>
<keyword evidence="10" id="KW-0997">Cell inner membrane</keyword>
<evidence type="ECO:0000256" key="6">
    <source>
        <dbReference type="ARBA" id="ARBA00022692"/>
    </source>
</evidence>
<dbReference type="Proteomes" id="UP001595710">
    <property type="component" value="Unassembled WGS sequence"/>
</dbReference>
<keyword evidence="12" id="KW-0969">Cilium</keyword>
<evidence type="ECO:0000256" key="8">
    <source>
        <dbReference type="ARBA" id="ARBA00022989"/>
    </source>
</evidence>
<name>A0ABV7WSC5_9GAMM</name>
<keyword evidence="8" id="KW-1133">Transmembrane helix</keyword>
<evidence type="ECO:0000256" key="3">
    <source>
        <dbReference type="ARBA" id="ARBA00008281"/>
    </source>
</evidence>
<proteinExistence type="inferred from homology"/>
<dbReference type="InterPro" id="IPR005503">
    <property type="entry name" value="FliL"/>
</dbReference>
<evidence type="ECO:0000256" key="4">
    <source>
        <dbReference type="ARBA" id="ARBA00022475"/>
    </source>
</evidence>
<comment type="similarity">
    <text evidence="3 10">Belongs to the FliL family.</text>
</comment>
<evidence type="ECO:0000256" key="2">
    <source>
        <dbReference type="ARBA" id="ARBA00004162"/>
    </source>
</evidence>
<dbReference type="RefSeq" id="WP_216000912.1">
    <property type="nucleotide sequence ID" value="NZ_JBHRYN010000007.1"/>
</dbReference>
<keyword evidence="5 10" id="KW-0145">Chemotaxis</keyword>
<keyword evidence="12" id="KW-0282">Flagellum</keyword>
<keyword evidence="4" id="KW-1003">Cell membrane</keyword>
<gene>
    <name evidence="12" type="ORF">ACFOND_04850</name>
</gene>
<evidence type="ECO:0000256" key="5">
    <source>
        <dbReference type="ARBA" id="ARBA00022500"/>
    </source>
</evidence>
<evidence type="ECO:0000313" key="13">
    <source>
        <dbReference type="Proteomes" id="UP001595710"/>
    </source>
</evidence>
<accession>A0ABV7WSC5</accession>